<keyword evidence="2" id="KW-1003">Cell membrane</keyword>
<dbReference type="InterPro" id="IPR008995">
    <property type="entry name" value="Mo/tungstate-bd_C_term_dom"/>
</dbReference>
<keyword evidence="3" id="KW-0472">Membrane</keyword>
<sequence>MNDRINDLPTPARQHSKSVSLRNVSKDFGETRVLHDLSLDVRAGEFLVLLGESGCGKTTALRIVAGLESATEGTVHVGERDVTQQLPRDRDVAMVFQSYALYPHKTVFENIAYPLIVRKHPKAQIEAAVRDVAASVHLEPMLERYPRQLSGGQRQRVALARAIVRRPAAFLMDEPLSNLDAKLRGHMRAELKHMQHELDITTIYVTHDQIEAMTLAHRVALIDKGVLQQLDTPARIYSEPANLFVAGFIGSPPMNFLRGTLADGRFDAEGITFATGVRYNGAATLGVRPEECSLVAAGDGVGRGRIYSVELIGDHSLVTLNIGEQPVVVKVSNMFAGEIGAEVGLKLNAERVYLFDRESGARIGRA</sequence>
<dbReference type="SMART" id="SM00382">
    <property type="entry name" value="AAA"/>
    <property type="match status" value="1"/>
</dbReference>
<gene>
    <name evidence="7" type="ORF">BX592_12554</name>
</gene>
<reference evidence="7 8" key="1">
    <citation type="submission" date="2019-03" db="EMBL/GenBank/DDBJ databases">
        <title>Genomic Encyclopedia of Type Strains, Phase III (KMG-III): the genomes of soil and plant-associated and newly described type strains.</title>
        <authorList>
            <person name="Whitman W."/>
        </authorList>
    </citation>
    <scope>NUCLEOTIDE SEQUENCE [LARGE SCALE GENOMIC DNA]</scope>
    <source>
        <strain evidence="7 8">LMG 29544</strain>
    </source>
</reference>
<dbReference type="PANTHER" id="PTHR43875:SF1">
    <property type="entry name" value="OSMOPROTECTIVE COMPOUNDS UPTAKE ATP-BINDING PROTEIN GGTA"/>
    <property type="match status" value="1"/>
</dbReference>
<accession>A0A4R8LE66</accession>
<dbReference type="Pfam" id="PF00005">
    <property type="entry name" value="ABC_tran"/>
    <property type="match status" value="1"/>
</dbReference>
<dbReference type="CDD" id="cd03301">
    <property type="entry name" value="ABC_MalK_N"/>
    <property type="match status" value="1"/>
</dbReference>
<dbReference type="AlphaFoldDB" id="A0A4R8LE66"/>
<dbReference type="Proteomes" id="UP000295509">
    <property type="component" value="Unassembled WGS sequence"/>
</dbReference>
<dbReference type="Pfam" id="PF08402">
    <property type="entry name" value="TOBE_2"/>
    <property type="match status" value="1"/>
</dbReference>
<dbReference type="PROSITE" id="PS50893">
    <property type="entry name" value="ABC_TRANSPORTER_2"/>
    <property type="match status" value="1"/>
</dbReference>
<dbReference type="InterPro" id="IPR013611">
    <property type="entry name" value="Transp-assoc_OB_typ2"/>
</dbReference>
<proteinExistence type="predicted"/>
<evidence type="ECO:0000256" key="5">
    <source>
        <dbReference type="ARBA" id="ARBA00022840"/>
    </source>
</evidence>
<dbReference type="GO" id="GO:0055052">
    <property type="term" value="C:ATP-binding cassette (ABC) transporter complex, substrate-binding subunit-containing"/>
    <property type="evidence" value="ECO:0007669"/>
    <property type="project" value="TreeGrafter"/>
</dbReference>
<dbReference type="FunFam" id="3.40.50.300:FF:000042">
    <property type="entry name" value="Maltose/maltodextrin ABC transporter, ATP-binding protein"/>
    <property type="match status" value="1"/>
</dbReference>
<evidence type="ECO:0000256" key="4">
    <source>
        <dbReference type="ARBA" id="ARBA00022741"/>
    </source>
</evidence>
<dbReference type="GO" id="GO:0005524">
    <property type="term" value="F:ATP binding"/>
    <property type="evidence" value="ECO:0007669"/>
    <property type="project" value="UniProtKB-KW"/>
</dbReference>
<dbReference type="InterPro" id="IPR003593">
    <property type="entry name" value="AAA+_ATPase"/>
</dbReference>
<evidence type="ECO:0000256" key="2">
    <source>
        <dbReference type="ARBA" id="ARBA00022475"/>
    </source>
</evidence>
<comment type="caution">
    <text evidence="7">The sequence shown here is derived from an EMBL/GenBank/DDBJ whole genome shotgun (WGS) entry which is preliminary data.</text>
</comment>
<evidence type="ECO:0000313" key="8">
    <source>
        <dbReference type="Proteomes" id="UP000295509"/>
    </source>
</evidence>
<keyword evidence="3" id="KW-0997">Cell inner membrane</keyword>
<dbReference type="GO" id="GO:0016887">
    <property type="term" value="F:ATP hydrolysis activity"/>
    <property type="evidence" value="ECO:0007669"/>
    <property type="project" value="InterPro"/>
</dbReference>
<evidence type="ECO:0000313" key="7">
    <source>
        <dbReference type="EMBL" id="TDY40410.1"/>
    </source>
</evidence>
<name>A0A4R8LE66_9BURK</name>
<dbReference type="RefSeq" id="WP_134196280.1">
    <property type="nucleotide sequence ID" value="NZ_JBHLUW010000005.1"/>
</dbReference>
<dbReference type="OrthoDB" id="5298774at2"/>
<keyword evidence="4" id="KW-0547">Nucleotide-binding</keyword>
<dbReference type="InterPro" id="IPR012340">
    <property type="entry name" value="NA-bd_OB-fold"/>
</dbReference>
<dbReference type="PROSITE" id="PS00211">
    <property type="entry name" value="ABC_TRANSPORTER_1"/>
    <property type="match status" value="1"/>
</dbReference>
<dbReference type="Gene3D" id="3.40.50.300">
    <property type="entry name" value="P-loop containing nucleotide triphosphate hydrolases"/>
    <property type="match status" value="1"/>
</dbReference>
<dbReference type="EMBL" id="SORE01000025">
    <property type="protein sequence ID" value="TDY40410.1"/>
    <property type="molecule type" value="Genomic_DNA"/>
</dbReference>
<evidence type="ECO:0000259" key="6">
    <source>
        <dbReference type="PROSITE" id="PS50893"/>
    </source>
</evidence>
<keyword evidence="8" id="KW-1185">Reference proteome</keyword>
<dbReference type="InterPro" id="IPR003439">
    <property type="entry name" value="ABC_transporter-like_ATP-bd"/>
</dbReference>
<evidence type="ECO:0000256" key="3">
    <source>
        <dbReference type="ARBA" id="ARBA00022519"/>
    </source>
</evidence>
<dbReference type="InterPro" id="IPR047641">
    <property type="entry name" value="ABC_transpr_MalK/UgpC-like"/>
</dbReference>
<keyword evidence="1" id="KW-0813">Transport</keyword>
<dbReference type="SUPFAM" id="SSF52540">
    <property type="entry name" value="P-loop containing nucleoside triphosphate hydrolases"/>
    <property type="match status" value="1"/>
</dbReference>
<protein>
    <submittedName>
        <fullName evidence="7">Carbohydrate ABC transporter ATP-binding protein (CUT1 family)</fullName>
    </submittedName>
</protein>
<dbReference type="Gene3D" id="2.40.50.100">
    <property type="match status" value="1"/>
</dbReference>
<evidence type="ECO:0000256" key="1">
    <source>
        <dbReference type="ARBA" id="ARBA00022448"/>
    </source>
</evidence>
<organism evidence="7 8">
    <name type="scientific">Paraburkholderia rhizosphaerae</name>
    <dbReference type="NCBI Taxonomy" id="480658"/>
    <lineage>
        <taxon>Bacteria</taxon>
        <taxon>Pseudomonadati</taxon>
        <taxon>Pseudomonadota</taxon>
        <taxon>Betaproteobacteria</taxon>
        <taxon>Burkholderiales</taxon>
        <taxon>Burkholderiaceae</taxon>
        <taxon>Paraburkholderia</taxon>
    </lineage>
</organism>
<dbReference type="InterPro" id="IPR027417">
    <property type="entry name" value="P-loop_NTPase"/>
</dbReference>
<dbReference type="PANTHER" id="PTHR43875">
    <property type="entry name" value="MALTODEXTRIN IMPORT ATP-BINDING PROTEIN MSMX"/>
    <property type="match status" value="1"/>
</dbReference>
<dbReference type="Gene3D" id="2.40.50.140">
    <property type="entry name" value="Nucleic acid-binding proteins"/>
    <property type="match status" value="1"/>
</dbReference>
<dbReference type="InterPro" id="IPR017871">
    <property type="entry name" value="ABC_transporter-like_CS"/>
</dbReference>
<dbReference type="GO" id="GO:0008643">
    <property type="term" value="P:carbohydrate transport"/>
    <property type="evidence" value="ECO:0007669"/>
    <property type="project" value="InterPro"/>
</dbReference>
<feature type="domain" description="ABC transporter" evidence="6">
    <location>
        <begin position="19"/>
        <end position="249"/>
    </location>
</feature>
<keyword evidence="5 7" id="KW-0067">ATP-binding</keyword>
<dbReference type="InterPro" id="IPR015855">
    <property type="entry name" value="ABC_transpr_MalK-like"/>
</dbReference>
<dbReference type="SUPFAM" id="SSF50331">
    <property type="entry name" value="MOP-like"/>
    <property type="match status" value="1"/>
</dbReference>
<dbReference type="GO" id="GO:0140359">
    <property type="term" value="F:ABC-type transporter activity"/>
    <property type="evidence" value="ECO:0007669"/>
    <property type="project" value="InterPro"/>
</dbReference>